<evidence type="ECO:0000256" key="3">
    <source>
        <dbReference type="ARBA" id="ARBA00022692"/>
    </source>
</evidence>
<dbReference type="SMART" id="SM00037">
    <property type="entry name" value="CNX"/>
    <property type="match status" value="1"/>
</dbReference>
<feature type="domain" description="Connexin N-terminal" evidence="7">
    <location>
        <begin position="54"/>
        <end position="87"/>
    </location>
</feature>
<dbReference type="InterPro" id="IPR000500">
    <property type="entry name" value="Connexin"/>
</dbReference>
<keyword evidence="2" id="KW-1003">Cell membrane</keyword>
<evidence type="ECO:0000313" key="8">
    <source>
        <dbReference type="Proteomes" id="UP000186698"/>
    </source>
</evidence>
<evidence type="ECO:0000256" key="1">
    <source>
        <dbReference type="ARBA" id="ARBA00004651"/>
    </source>
</evidence>
<dbReference type="RefSeq" id="XP_018099091.2">
    <property type="nucleotide sequence ID" value="XM_018243602.2"/>
</dbReference>
<feature type="transmembrane region" description="Helical" evidence="6">
    <location>
        <begin position="88"/>
        <end position="107"/>
    </location>
</feature>
<feature type="transmembrane region" description="Helical" evidence="6">
    <location>
        <begin position="6"/>
        <end position="25"/>
    </location>
</feature>
<protein>
    <submittedName>
        <fullName evidence="9">Gap junction beta-2 protein</fullName>
    </submittedName>
</protein>
<evidence type="ECO:0000259" key="7">
    <source>
        <dbReference type="SMART" id="SM00037"/>
    </source>
</evidence>
<name>A0A8J0U7Y5_XENLA</name>
<dbReference type="PANTHER" id="PTHR11984">
    <property type="entry name" value="CONNEXIN"/>
    <property type="match status" value="1"/>
</dbReference>
<proteinExistence type="predicted"/>
<dbReference type="GO" id="GO:0007267">
    <property type="term" value="P:cell-cell signaling"/>
    <property type="evidence" value="ECO:0007669"/>
    <property type="project" value="TreeGrafter"/>
</dbReference>
<keyword evidence="4 6" id="KW-1133">Transmembrane helix</keyword>
<dbReference type="AlphaFoldDB" id="A0A8J0U7Y5"/>
<dbReference type="InterPro" id="IPR013092">
    <property type="entry name" value="Connexin_N"/>
</dbReference>
<gene>
    <name evidence="9" type="primary">LOC108706840</name>
</gene>
<dbReference type="GO" id="GO:0005243">
    <property type="term" value="F:gap junction channel activity"/>
    <property type="evidence" value="ECO:0007669"/>
    <property type="project" value="TreeGrafter"/>
</dbReference>
<keyword evidence="5 6" id="KW-0472">Membrane</keyword>
<dbReference type="PANTHER" id="PTHR11984:SF53">
    <property type="entry name" value="GAP JUNCTION PROTEIN"/>
    <property type="match status" value="1"/>
</dbReference>
<evidence type="ECO:0000256" key="5">
    <source>
        <dbReference type="ARBA" id="ARBA00023136"/>
    </source>
</evidence>
<dbReference type="InterPro" id="IPR038359">
    <property type="entry name" value="Connexin_N_sf"/>
</dbReference>
<accession>A0A8J0U7Y5</accession>
<feature type="transmembrane region" description="Helical" evidence="6">
    <location>
        <begin position="184"/>
        <end position="205"/>
    </location>
</feature>
<keyword evidence="8" id="KW-1185">Reference proteome</keyword>
<dbReference type="KEGG" id="xla:108706840"/>
<dbReference type="Gene3D" id="1.20.1440.80">
    <property type="entry name" value="Gap junction channel protein cysteine-rich domain"/>
    <property type="match status" value="1"/>
</dbReference>
<evidence type="ECO:0000313" key="9">
    <source>
        <dbReference type="RefSeq" id="XP_018099091.2"/>
    </source>
</evidence>
<dbReference type="OrthoDB" id="9884720at2759"/>
<dbReference type="GeneID" id="108706840"/>
<feature type="transmembrane region" description="Helical" evidence="6">
    <location>
        <begin position="128"/>
        <end position="150"/>
    </location>
</feature>
<dbReference type="GO" id="GO:0005922">
    <property type="term" value="C:connexin complex"/>
    <property type="evidence" value="ECO:0007669"/>
    <property type="project" value="InterPro"/>
</dbReference>
<sequence>MADHPFATLIFLVEMETVVCLLSGASHLISELGQATLTILCFIRFGILAVGSQTLWKDEEKHYTCNSTQLLCQPTCFDEYSPISSFNLFSLQLVVLFTLSLSLVCYNQSRHKNREGSLLSHFQGRNQLKLHILHLLSRMLIESIFIFTFFNVSTGQSGAAQCHSAHCEAFVSCLDLREGAKKMVSLGFCTASAVSGMICLGELLSSLQTIFKAKRTSHTKQPYNKQLC</sequence>
<evidence type="ECO:0000256" key="6">
    <source>
        <dbReference type="SAM" id="Phobius"/>
    </source>
</evidence>
<reference evidence="9" key="1">
    <citation type="submission" date="2025-08" db="UniProtKB">
        <authorList>
            <consortium name="RefSeq"/>
        </authorList>
    </citation>
    <scope>IDENTIFICATION</scope>
    <source>
        <strain evidence="9">J_2021</strain>
        <tissue evidence="9">Erythrocytes</tissue>
    </source>
</reference>
<dbReference type="Proteomes" id="UP000186698">
    <property type="component" value="Chromosome 1S"/>
</dbReference>
<evidence type="ECO:0000256" key="2">
    <source>
        <dbReference type="ARBA" id="ARBA00022475"/>
    </source>
</evidence>
<dbReference type="PRINTS" id="PR00206">
    <property type="entry name" value="CONNEXIN"/>
</dbReference>
<evidence type="ECO:0000256" key="4">
    <source>
        <dbReference type="ARBA" id="ARBA00022989"/>
    </source>
</evidence>
<comment type="subcellular location">
    <subcellularLocation>
        <location evidence="1">Cell membrane</location>
        <topology evidence="1">Multi-pass membrane protein</topology>
    </subcellularLocation>
</comment>
<organism evidence="8 9">
    <name type="scientific">Xenopus laevis</name>
    <name type="common">African clawed frog</name>
    <dbReference type="NCBI Taxonomy" id="8355"/>
    <lineage>
        <taxon>Eukaryota</taxon>
        <taxon>Metazoa</taxon>
        <taxon>Chordata</taxon>
        <taxon>Craniata</taxon>
        <taxon>Vertebrata</taxon>
        <taxon>Euteleostomi</taxon>
        <taxon>Amphibia</taxon>
        <taxon>Batrachia</taxon>
        <taxon>Anura</taxon>
        <taxon>Pipoidea</taxon>
        <taxon>Pipidae</taxon>
        <taxon>Xenopodinae</taxon>
        <taxon>Xenopus</taxon>
        <taxon>Xenopus</taxon>
    </lineage>
</organism>
<dbReference type="Pfam" id="PF00029">
    <property type="entry name" value="Connexin"/>
    <property type="match status" value="1"/>
</dbReference>
<keyword evidence="3 6" id="KW-0812">Transmembrane</keyword>